<evidence type="ECO:0000313" key="2">
    <source>
        <dbReference type="EMBL" id="KAF2795166.1"/>
    </source>
</evidence>
<evidence type="ECO:0000256" key="1">
    <source>
        <dbReference type="SAM" id="Phobius"/>
    </source>
</evidence>
<gene>
    <name evidence="2" type="ORF">K505DRAFT_17567</name>
</gene>
<keyword evidence="1" id="KW-0812">Transmembrane</keyword>
<reference evidence="2" key="1">
    <citation type="journal article" date="2020" name="Stud. Mycol.">
        <title>101 Dothideomycetes genomes: a test case for predicting lifestyles and emergence of pathogens.</title>
        <authorList>
            <person name="Haridas S."/>
            <person name="Albert R."/>
            <person name="Binder M."/>
            <person name="Bloem J."/>
            <person name="Labutti K."/>
            <person name="Salamov A."/>
            <person name="Andreopoulos B."/>
            <person name="Baker S."/>
            <person name="Barry K."/>
            <person name="Bills G."/>
            <person name="Bluhm B."/>
            <person name="Cannon C."/>
            <person name="Castanera R."/>
            <person name="Culley D."/>
            <person name="Daum C."/>
            <person name="Ezra D."/>
            <person name="Gonzalez J."/>
            <person name="Henrissat B."/>
            <person name="Kuo A."/>
            <person name="Liang C."/>
            <person name="Lipzen A."/>
            <person name="Lutzoni F."/>
            <person name="Magnuson J."/>
            <person name="Mondo S."/>
            <person name="Nolan M."/>
            <person name="Ohm R."/>
            <person name="Pangilinan J."/>
            <person name="Park H.-J."/>
            <person name="Ramirez L."/>
            <person name="Alfaro M."/>
            <person name="Sun H."/>
            <person name="Tritt A."/>
            <person name="Yoshinaga Y."/>
            <person name="Zwiers L.-H."/>
            <person name="Turgeon B."/>
            <person name="Goodwin S."/>
            <person name="Spatafora J."/>
            <person name="Crous P."/>
            <person name="Grigoriev I."/>
        </authorList>
    </citation>
    <scope>NUCLEOTIDE SEQUENCE</scope>
    <source>
        <strain evidence="2">CBS 109.77</strain>
    </source>
</reference>
<organism evidence="2 3">
    <name type="scientific">Melanomma pulvis-pyrius CBS 109.77</name>
    <dbReference type="NCBI Taxonomy" id="1314802"/>
    <lineage>
        <taxon>Eukaryota</taxon>
        <taxon>Fungi</taxon>
        <taxon>Dikarya</taxon>
        <taxon>Ascomycota</taxon>
        <taxon>Pezizomycotina</taxon>
        <taxon>Dothideomycetes</taxon>
        <taxon>Pleosporomycetidae</taxon>
        <taxon>Pleosporales</taxon>
        <taxon>Melanommataceae</taxon>
        <taxon>Melanomma</taxon>
    </lineage>
</organism>
<sequence length="145" mass="15899">MYRGNASMMSTYQRVALGFICALQSRLLACVGAFLSWWSLPFRALSNHFIAPAWVTGASSAMVGSQRSALLQLSNMVTIFWCCFILHLDAKAVETRTWIKLAPAVETCIGLSLALSLQNLEAREPLDATHGTVFNTSNGVYYSIS</sequence>
<dbReference type="Proteomes" id="UP000799757">
    <property type="component" value="Unassembled WGS sequence"/>
</dbReference>
<proteinExistence type="predicted"/>
<keyword evidence="1" id="KW-1133">Transmembrane helix</keyword>
<name>A0A6A6XFE3_9PLEO</name>
<accession>A0A6A6XFE3</accession>
<keyword evidence="3" id="KW-1185">Reference proteome</keyword>
<protein>
    <submittedName>
        <fullName evidence="2">Uncharacterized protein</fullName>
    </submittedName>
</protein>
<feature type="transmembrane region" description="Helical" evidence="1">
    <location>
        <begin position="69"/>
        <end position="88"/>
    </location>
</feature>
<dbReference type="AlphaFoldDB" id="A0A6A6XFE3"/>
<evidence type="ECO:0000313" key="3">
    <source>
        <dbReference type="Proteomes" id="UP000799757"/>
    </source>
</evidence>
<dbReference type="EMBL" id="MU001867">
    <property type="protein sequence ID" value="KAF2795166.1"/>
    <property type="molecule type" value="Genomic_DNA"/>
</dbReference>
<keyword evidence="1" id="KW-0472">Membrane</keyword>